<accession>A0AAV3QM11</accession>
<evidence type="ECO:0000313" key="2">
    <source>
        <dbReference type="Proteomes" id="UP001454036"/>
    </source>
</evidence>
<sequence>MLDQLYVKQIARPIEQEGIRPVIADVYEWSKLDRRCLGYIRDYIDVGVIHHVENTTTTFDWWKKLQGLYERKTAGHMVGLVRQLGKLRFLGNFIISLSASAVDGIISKEMVSNVILNEELRRGCNGNARSSINNNDTLVYEKKKVFKKKEFIQVKHKERDKKDDQCHYCDKTRH</sequence>
<reference evidence="1 2" key="1">
    <citation type="submission" date="2024-01" db="EMBL/GenBank/DDBJ databases">
        <title>The complete chloroplast genome sequence of Lithospermum erythrorhizon: insights into the phylogenetic relationship among Boraginaceae species and the maternal lineages of purple gromwells.</title>
        <authorList>
            <person name="Okada T."/>
            <person name="Watanabe K."/>
        </authorList>
    </citation>
    <scope>NUCLEOTIDE SEQUENCE [LARGE SCALE GENOMIC DNA]</scope>
</reference>
<dbReference type="Pfam" id="PF14223">
    <property type="entry name" value="Retrotran_gag_2"/>
    <property type="match status" value="1"/>
</dbReference>
<dbReference type="EMBL" id="BAABME010004797">
    <property type="protein sequence ID" value="GAA0163593.1"/>
    <property type="molecule type" value="Genomic_DNA"/>
</dbReference>
<dbReference type="Proteomes" id="UP001454036">
    <property type="component" value="Unassembled WGS sequence"/>
</dbReference>
<proteinExistence type="predicted"/>
<comment type="caution">
    <text evidence="1">The sequence shown here is derived from an EMBL/GenBank/DDBJ whole genome shotgun (WGS) entry which is preliminary data.</text>
</comment>
<gene>
    <name evidence="1" type="ORF">LIER_19419</name>
</gene>
<protein>
    <recommendedName>
        <fullName evidence="3">Polyprotein</fullName>
    </recommendedName>
</protein>
<name>A0AAV3QM11_LITER</name>
<keyword evidence="2" id="KW-1185">Reference proteome</keyword>
<evidence type="ECO:0000313" key="1">
    <source>
        <dbReference type="EMBL" id="GAA0163593.1"/>
    </source>
</evidence>
<organism evidence="1 2">
    <name type="scientific">Lithospermum erythrorhizon</name>
    <name type="common">Purple gromwell</name>
    <name type="synonym">Lithospermum officinale var. erythrorhizon</name>
    <dbReference type="NCBI Taxonomy" id="34254"/>
    <lineage>
        <taxon>Eukaryota</taxon>
        <taxon>Viridiplantae</taxon>
        <taxon>Streptophyta</taxon>
        <taxon>Embryophyta</taxon>
        <taxon>Tracheophyta</taxon>
        <taxon>Spermatophyta</taxon>
        <taxon>Magnoliopsida</taxon>
        <taxon>eudicotyledons</taxon>
        <taxon>Gunneridae</taxon>
        <taxon>Pentapetalae</taxon>
        <taxon>asterids</taxon>
        <taxon>lamiids</taxon>
        <taxon>Boraginales</taxon>
        <taxon>Boraginaceae</taxon>
        <taxon>Boraginoideae</taxon>
        <taxon>Lithospermeae</taxon>
        <taxon>Lithospermum</taxon>
    </lineage>
</organism>
<dbReference type="AlphaFoldDB" id="A0AAV3QM11"/>
<evidence type="ECO:0008006" key="3">
    <source>
        <dbReference type="Google" id="ProtNLM"/>
    </source>
</evidence>